<evidence type="ECO:0000256" key="1">
    <source>
        <dbReference type="ARBA" id="ARBA00009013"/>
    </source>
</evidence>
<organism evidence="3 4">
    <name type="scientific">Micromonospora sagamiensis</name>
    <dbReference type="NCBI Taxonomy" id="47875"/>
    <lineage>
        <taxon>Bacteria</taxon>
        <taxon>Bacillati</taxon>
        <taxon>Actinomycetota</taxon>
        <taxon>Actinomycetes</taxon>
        <taxon>Micromonosporales</taxon>
        <taxon>Micromonosporaceae</taxon>
        <taxon>Micromonospora</taxon>
    </lineage>
</organism>
<dbReference type="InterPro" id="IPR036513">
    <property type="entry name" value="STAS_dom_sf"/>
</dbReference>
<dbReference type="EMBL" id="VLLP01000001">
    <property type="protein sequence ID" value="TWJ30880.1"/>
    <property type="molecule type" value="Genomic_DNA"/>
</dbReference>
<gene>
    <name evidence="3" type="ORF">JD81_04429</name>
</gene>
<evidence type="ECO:0000313" key="3">
    <source>
        <dbReference type="EMBL" id="TWJ30880.1"/>
    </source>
</evidence>
<dbReference type="PANTHER" id="PTHR33495:SF2">
    <property type="entry name" value="ANTI-SIGMA FACTOR ANTAGONIST TM_1081-RELATED"/>
    <property type="match status" value="1"/>
</dbReference>
<comment type="caution">
    <text evidence="3">The sequence shown here is derived from an EMBL/GenBank/DDBJ whole genome shotgun (WGS) entry which is preliminary data.</text>
</comment>
<dbReference type="Proteomes" id="UP000319728">
    <property type="component" value="Unassembled WGS sequence"/>
</dbReference>
<dbReference type="PANTHER" id="PTHR33495">
    <property type="entry name" value="ANTI-SIGMA FACTOR ANTAGONIST TM_1081-RELATED-RELATED"/>
    <property type="match status" value="1"/>
</dbReference>
<dbReference type="NCBIfam" id="TIGR00377">
    <property type="entry name" value="ant_ant_sig"/>
    <property type="match status" value="1"/>
</dbReference>
<sequence length="116" mass="12455">MEVRVRDTGRGDVVLSPAGEIDMSTVGVLETALTAALNRPDLRECLVDLAEVTFLDSTGLRVLIEGFSLAQERGRSLRVANPQPVVERVLRITSVGPLLGLPDVATPLPPDARWLG</sequence>
<evidence type="ECO:0000256" key="2">
    <source>
        <dbReference type="RuleBase" id="RU003749"/>
    </source>
</evidence>
<dbReference type="InterPro" id="IPR003658">
    <property type="entry name" value="Anti-sigma_ant"/>
</dbReference>
<accession>A0A562WKQ8</accession>
<dbReference type="Gene3D" id="3.30.750.24">
    <property type="entry name" value="STAS domain"/>
    <property type="match status" value="1"/>
</dbReference>
<comment type="similarity">
    <text evidence="1 2">Belongs to the anti-sigma-factor antagonist family.</text>
</comment>
<name>A0A562WKQ8_9ACTN</name>
<dbReference type="InterPro" id="IPR002645">
    <property type="entry name" value="STAS_dom"/>
</dbReference>
<proteinExistence type="inferred from homology"/>
<dbReference type="PROSITE" id="PS50801">
    <property type="entry name" value="STAS"/>
    <property type="match status" value="1"/>
</dbReference>
<dbReference type="AlphaFoldDB" id="A0A562WKQ8"/>
<dbReference type="SUPFAM" id="SSF52091">
    <property type="entry name" value="SpoIIaa-like"/>
    <property type="match status" value="1"/>
</dbReference>
<dbReference type="RefSeq" id="WP_145819479.1">
    <property type="nucleotide sequence ID" value="NZ_AP023438.1"/>
</dbReference>
<protein>
    <recommendedName>
        <fullName evidence="2">Anti-sigma factor antagonist</fullName>
    </recommendedName>
</protein>
<dbReference type="OrthoDB" id="3385404at2"/>
<dbReference type="GO" id="GO:0043856">
    <property type="term" value="F:anti-sigma factor antagonist activity"/>
    <property type="evidence" value="ECO:0007669"/>
    <property type="project" value="InterPro"/>
</dbReference>
<keyword evidence="4" id="KW-1185">Reference proteome</keyword>
<dbReference type="Pfam" id="PF01740">
    <property type="entry name" value="STAS"/>
    <property type="match status" value="1"/>
</dbReference>
<evidence type="ECO:0000313" key="4">
    <source>
        <dbReference type="Proteomes" id="UP000319728"/>
    </source>
</evidence>
<reference evidence="3 4" key="1">
    <citation type="submission" date="2019-07" db="EMBL/GenBank/DDBJ databases">
        <title>R&amp;d 2014.</title>
        <authorList>
            <person name="Klenk H.-P."/>
        </authorList>
    </citation>
    <scope>NUCLEOTIDE SEQUENCE [LARGE SCALE GENOMIC DNA]</scope>
    <source>
        <strain evidence="3 4">DSM 43912</strain>
    </source>
</reference>
<dbReference type="CDD" id="cd07043">
    <property type="entry name" value="STAS_anti-anti-sigma_factors"/>
    <property type="match status" value="1"/>
</dbReference>